<dbReference type="SMART" id="SM00342">
    <property type="entry name" value="HTH_ARAC"/>
    <property type="match status" value="1"/>
</dbReference>
<dbReference type="InterPro" id="IPR009057">
    <property type="entry name" value="Homeodomain-like_sf"/>
</dbReference>
<dbReference type="PANTHER" id="PTHR43280:SF28">
    <property type="entry name" value="HTH-TYPE TRANSCRIPTIONAL ACTIVATOR RHAS"/>
    <property type="match status" value="1"/>
</dbReference>
<dbReference type="CDD" id="cd02208">
    <property type="entry name" value="cupin_RmlC-like"/>
    <property type="match status" value="1"/>
</dbReference>
<organism evidence="5 6">
    <name type="scientific">[Eubacterium] hominis</name>
    <dbReference type="NCBI Taxonomy" id="2764325"/>
    <lineage>
        <taxon>Bacteria</taxon>
        <taxon>Bacillati</taxon>
        <taxon>Bacillota</taxon>
        <taxon>Erysipelotrichia</taxon>
        <taxon>Erysipelotrichales</taxon>
        <taxon>Erysipelotrichaceae</taxon>
        <taxon>Amedibacillus</taxon>
    </lineage>
</organism>
<feature type="domain" description="HTH araC/xylS-type" evidence="4">
    <location>
        <begin position="191"/>
        <end position="289"/>
    </location>
</feature>
<gene>
    <name evidence="5" type="ORF">H9Q80_13560</name>
</gene>
<dbReference type="Pfam" id="PF12833">
    <property type="entry name" value="HTH_18"/>
    <property type="match status" value="1"/>
</dbReference>
<dbReference type="InterPro" id="IPR011051">
    <property type="entry name" value="RmlC_Cupin_sf"/>
</dbReference>
<keyword evidence="6" id="KW-1185">Reference proteome</keyword>
<dbReference type="InterPro" id="IPR003313">
    <property type="entry name" value="AraC-bd"/>
</dbReference>
<dbReference type="RefSeq" id="WP_117536558.1">
    <property type="nucleotide sequence ID" value="NZ_CP060636.1"/>
</dbReference>
<dbReference type="InterPro" id="IPR018060">
    <property type="entry name" value="HTH_AraC"/>
</dbReference>
<dbReference type="AlphaFoldDB" id="A0A7G9GKE7"/>
<sequence length="292" mass="33653">MITSVNNILKNRDGRQLFQAGTSLFPCSAYHCDIHDFISGDIAPHWHPEMEIFYLEEGCVTLSLIDQEVRLQAGDGYFVNVNVLHGIICESESPCRYRSIVFDPALLSGAPGSAFDLLYLHPFMEQGAGFYPLSDAVISSYFVEAFHACEKEIYGYEFIVREALSHILLILKNNQTVTLKKTLYQQEQRMKQMLSWIDEHYQESISVKEIAAIGGISVRECQRSFASFLHISPMRYVLKYRIAKAAELLLTQDFTITEIAYQCGFESSSYFTKEFKMMMHMTPRQFRQKYFI</sequence>
<dbReference type="KEGG" id="ehn:H9Q80_13560"/>
<dbReference type="SUPFAM" id="SSF46689">
    <property type="entry name" value="Homeodomain-like"/>
    <property type="match status" value="2"/>
</dbReference>
<protein>
    <submittedName>
        <fullName evidence="5">AraC family transcriptional regulator</fullName>
    </submittedName>
</protein>
<dbReference type="EMBL" id="CP060636">
    <property type="protein sequence ID" value="QNM11279.1"/>
    <property type="molecule type" value="Genomic_DNA"/>
</dbReference>
<evidence type="ECO:0000256" key="2">
    <source>
        <dbReference type="ARBA" id="ARBA00023125"/>
    </source>
</evidence>
<keyword evidence="1" id="KW-0805">Transcription regulation</keyword>
<evidence type="ECO:0000256" key="1">
    <source>
        <dbReference type="ARBA" id="ARBA00023015"/>
    </source>
</evidence>
<accession>A0A7G9GKE7</accession>
<dbReference type="SUPFAM" id="SSF51182">
    <property type="entry name" value="RmlC-like cupins"/>
    <property type="match status" value="1"/>
</dbReference>
<evidence type="ECO:0000259" key="4">
    <source>
        <dbReference type="PROSITE" id="PS01124"/>
    </source>
</evidence>
<keyword evidence="3" id="KW-0804">Transcription</keyword>
<dbReference type="Gene3D" id="2.60.120.10">
    <property type="entry name" value="Jelly Rolls"/>
    <property type="match status" value="1"/>
</dbReference>
<dbReference type="GO" id="GO:0003700">
    <property type="term" value="F:DNA-binding transcription factor activity"/>
    <property type="evidence" value="ECO:0007669"/>
    <property type="project" value="InterPro"/>
</dbReference>
<dbReference type="PANTHER" id="PTHR43280">
    <property type="entry name" value="ARAC-FAMILY TRANSCRIPTIONAL REGULATOR"/>
    <property type="match status" value="1"/>
</dbReference>
<dbReference type="InterPro" id="IPR020449">
    <property type="entry name" value="Tscrpt_reg_AraC-type_HTH"/>
</dbReference>
<dbReference type="Proteomes" id="UP000515856">
    <property type="component" value="Chromosome"/>
</dbReference>
<dbReference type="GO" id="GO:0043565">
    <property type="term" value="F:sequence-specific DNA binding"/>
    <property type="evidence" value="ECO:0007669"/>
    <property type="project" value="InterPro"/>
</dbReference>
<dbReference type="PROSITE" id="PS01124">
    <property type="entry name" value="HTH_ARAC_FAMILY_2"/>
    <property type="match status" value="1"/>
</dbReference>
<name>A0A7G9GKE7_9FIRM</name>
<keyword evidence="2" id="KW-0238">DNA-binding</keyword>
<dbReference type="InterPro" id="IPR014710">
    <property type="entry name" value="RmlC-like_jellyroll"/>
</dbReference>
<dbReference type="Gene3D" id="1.10.10.60">
    <property type="entry name" value="Homeodomain-like"/>
    <property type="match status" value="2"/>
</dbReference>
<reference evidence="5 6" key="1">
    <citation type="submission" date="2020-08" db="EMBL/GenBank/DDBJ databases">
        <authorList>
            <person name="Liu C."/>
            <person name="Sun Q."/>
        </authorList>
    </citation>
    <scope>NUCLEOTIDE SEQUENCE [LARGE SCALE GENOMIC DNA]</scope>
    <source>
        <strain evidence="5 6">NSJ-61</strain>
    </source>
</reference>
<dbReference type="PRINTS" id="PR00032">
    <property type="entry name" value="HTHARAC"/>
</dbReference>
<evidence type="ECO:0000256" key="3">
    <source>
        <dbReference type="ARBA" id="ARBA00023163"/>
    </source>
</evidence>
<dbReference type="Pfam" id="PF02311">
    <property type="entry name" value="AraC_binding"/>
    <property type="match status" value="1"/>
</dbReference>
<proteinExistence type="predicted"/>
<evidence type="ECO:0000313" key="5">
    <source>
        <dbReference type="EMBL" id="QNM11279.1"/>
    </source>
</evidence>
<evidence type="ECO:0000313" key="6">
    <source>
        <dbReference type="Proteomes" id="UP000515856"/>
    </source>
</evidence>